<organism evidence="1 2">
    <name type="scientific">Rhabditophanes sp. KR3021</name>
    <dbReference type="NCBI Taxonomy" id="114890"/>
    <lineage>
        <taxon>Eukaryota</taxon>
        <taxon>Metazoa</taxon>
        <taxon>Ecdysozoa</taxon>
        <taxon>Nematoda</taxon>
        <taxon>Chromadorea</taxon>
        <taxon>Rhabditida</taxon>
        <taxon>Tylenchina</taxon>
        <taxon>Panagrolaimomorpha</taxon>
        <taxon>Strongyloidoidea</taxon>
        <taxon>Alloionematidae</taxon>
        <taxon>Rhabditophanes</taxon>
    </lineage>
</organism>
<evidence type="ECO:0000313" key="2">
    <source>
        <dbReference type="WBParaSite" id="RSKR_0000255500.1"/>
    </source>
</evidence>
<sequence>MQSTYLMFKRPSTSAAHDRLSIDKSSRRHSFAHGHGENRNKQNNVDELSADRLNHLLDGKGEQHGILEQIVDGVNESNRPKNSFPKVASEVITPKEKWKQRLRIVLPHVGLVILSTLYTLLGAAIFHHLEMPFEIHNRNLTAQRVFNLKESIVTELWQMIQNSQNNISSLNYNNFSLNAHHGMNRVIQDVFVDYTKNYMIPQDIINGTGPLKWTFRASVFFSWTSITTIGYGHIFPKTGYGKIAILAYALFGIPLILVTIADMGRFLSGGIIWLYNFLRKIVIKTVRKVHHCVRMFFCCECCKNLFTRTRSKNTDVPKSLEEDVESVDKMNNNDLRRLSDLKMTIRKKPPGILSNNIYKIPTIMEDDTLSETGTLGDVSEIHTVDDSNGPVIDEPKGKKHASIDEPSSEEEFEPIEHERRVSVLFILFIMLTYTAGGAYLMQLWENWDFMEAFYFCFVSVTTIGFGDVIPQNNDCLYLTLAYIIFGLIITTMCIDLVGSEYIRDIHFYGRSLGRSFLTFGGKVVHLSEVFSYVAFLQKNYGLTPEQLDRLAQLPEEYLLDCLVNGKQPDLNWVSGRPFIPQDIYYFKWIEQPRTLSFVSERVLASMESLDLNTSRCSTARTLTPKEYYQKILVHYCRQMQPPPDSGIGMTAIDS</sequence>
<dbReference type="WBParaSite" id="RSKR_0000255500.1">
    <property type="protein sequence ID" value="RSKR_0000255500.1"/>
    <property type="gene ID" value="RSKR_0000255500"/>
</dbReference>
<evidence type="ECO:0000313" key="1">
    <source>
        <dbReference type="Proteomes" id="UP000095286"/>
    </source>
</evidence>
<accession>A0AC35TNZ1</accession>
<dbReference type="Proteomes" id="UP000095286">
    <property type="component" value="Unplaced"/>
</dbReference>
<name>A0AC35TNZ1_9BILA</name>
<proteinExistence type="predicted"/>
<protein>
    <submittedName>
        <fullName evidence="2">Ion_trans_2 domain-containing protein</fullName>
    </submittedName>
</protein>
<reference evidence="2" key="1">
    <citation type="submission" date="2016-11" db="UniProtKB">
        <authorList>
            <consortium name="WormBaseParasite"/>
        </authorList>
    </citation>
    <scope>IDENTIFICATION</scope>
    <source>
        <strain evidence="2">KR3021</strain>
    </source>
</reference>